<evidence type="ECO:0000256" key="1">
    <source>
        <dbReference type="ARBA" id="ARBA00022676"/>
    </source>
</evidence>
<evidence type="ECO:0000313" key="8">
    <source>
        <dbReference type="Proteomes" id="UP000178666"/>
    </source>
</evidence>
<dbReference type="Gene3D" id="3.40.50.2000">
    <property type="entry name" value="Glycogen Phosphorylase B"/>
    <property type="match status" value="2"/>
</dbReference>
<reference evidence="6 8" key="1">
    <citation type="journal article" date="2016" name="Plant Dis.">
        <title>Improved production of propionic acid using genome shuffling.</title>
        <authorList>
            <person name="Luna-Flores C.H."/>
            <person name="Palfreyman R.W."/>
            <person name="Kromer J.O."/>
            <person name="Nielsen L.K."/>
            <person name="Marcellin E."/>
        </authorList>
    </citation>
    <scope>NUCLEOTIDE SEQUENCE [LARGE SCALE GENOMIC DNA]</scope>
    <source>
        <strain evidence="6 8">F3E8</strain>
    </source>
</reference>
<keyword evidence="8" id="KW-1185">Reference proteome</keyword>
<dbReference type="AlphaFoldDB" id="A0AAC9FBX2"/>
<keyword evidence="2" id="KW-0808">Transferase</keyword>
<evidence type="ECO:0000313" key="7">
    <source>
        <dbReference type="Proteomes" id="UP000075221"/>
    </source>
</evidence>
<evidence type="ECO:0000256" key="3">
    <source>
        <dbReference type="SAM" id="MobiDB-lite"/>
    </source>
</evidence>
<reference evidence="5 7" key="2">
    <citation type="submission" date="2016-02" db="EMBL/GenBank/DDBJ databases">
        <title>Complete Genome Sequence of Propionibacterium acidipropionici ATCC 55737.</title>
        <authorList>
            <person name="Luna Flores C.H."/>
            <person name="Nielsen L.K."/>
            <person name="Marcellin E."/>
        </authorList>
    </citation>
    <scope>NUCLEOTIDE SEQUENCE [LARGE SCALE GENOMIC DNA]</scope>
    <source>
        <strain evidence="5 7">ATCC 55737</strain>
    </source>
</reference>
<protein>
    <recommendedName>
        <fullName evidence="4">Glycosyltransferase subfamily 4-like N-terminal domain-containing protein</fullName>
    </recommendedName>
</protein>
<dbReference type="EMBL" id="CP015970">
    <property type="protein sequence ID" value="AOZ45868.1"/>
    <property type="molecule type" value="Genomic_DNA"/>
</dbReference>
<dbReference type="Pfam" id="PF13692">
    <property type="entry name" value="Glyco_trans_1_4"/>
    <property type="match status" value="1"/>
</dbReference>
<dbReference type="Proteomes" id="UP000178666">
    <property type="component" value="Chromosome"/>
</dbReference>
<name>A0AAC9FBX2_9ACTN</name>
<dbReference type="EMBL" id="CP014352">
    <property type="protein sequence ID" value="AMS04374.1"/>
    <property type="molecule type" value="Genomic_DNA"/>
</dbReference>
<dbReference type="Pfam" id="PF13439">
    <property type="entry name" value="Glyco_transf_4"/>
    <property type="match status" value="1"/>
</dbReference>
<proteinExistence type="predicted"/>
<feature type="region of interest" description="Disordered" evidence="3">
    <location>
        <begin position="58"/>
        <end position="80"/>
    </location>
</feature>
<dbReference type="InterPro" id="IPR028098">
    <property type="entry name" value="Glyco_trans_4-like_N"/>
</dbReference>
<evidence type="ECO:0000313" key="5">
    <source>
        <dbReference type="EMBL" id="AMS04374.1"/>
    </source>
</evidence>
<sequence>MGHLPEGTVTGVRGRLAEAGYRGLLGLTALTDALPPRLRFGHWQSVLSMLRPDDDLPAIPRRAASSRSAGPATSAGDRSAPTCMLVAGELDGGGVEQVISDLALGLPAEGLDVEVATTRSGRVGSALAEAGVRVHVCPPGDLAGLIAERRPDVIELHRPDPALVRAVAGAAAPVIPVFHAVESYLNGRAVAALGALARSAPSCIAVSGGVGRFFAGLTGASRIAVVVNGVAEAGAERAPGRTDARRAVAEAAGAVIDDRDILVVALQRYSDQKNAAGLVDAFLAAAAKDPRLRLVVAGSPDSWLEYRRCDLLRAASPSGHRVHLLGDCDSGTVLAAGDVYALDSFAEGGPLSAVEAALHGLPMVLSDVGFAGDLVGCDGVVGEVVRLPADGQGQKALARVRRRRHQPNRDLFAAALVRASRGGRGCSGRVPAPFTIRDMVAGHAAVLEAALA</sequence>
<keyword evidence="1" id="KW-0328">Glycosyltransferase</keyword>
<dbReference type="PANTHER" id="PTHR12526:SF636">
    <property type="entry name" value="BLL3647 PROTEIN"/>
    <property type="match status" value="1"/>
</dbReference>
<dbReference type="Proteomes" id="UP000075221">
    <property type="component" value="Chromosome"/>
</dbReference>
<dbReference type="PANTHER" id="PTHR12526">
    <property type="entry name" value="GLYCOSYLTRANSFERASE"/>
    <property type="match status" value="1"/>
</dbReference>
<organism evidence="5 7">
    <name type="scientific">Acidipropionibacterium acidipropionici</name>
    <dbReference type="NCBI Taxonomy" id="1748"/>
    <lineage>
        <taxon>Bacteria</taxon>
        <taxon>Bacillati</taxon>
        <taxon>Actinomycetota</taxon>
        <taxon>Actinomycetes</taxon>
        <taxon>Propionibacteriales</taxon>
        <taxon>Propionibacteriaceae</taxon>
        <taxon>Acidipropionibacterium</taxon>
    </lineage>
</organism>
<evidence type="ECO:0000313" key="6">
    <source>
        <dbReference type="EMBL" id="AOZ45868.1"/>
    </source>
</evidence>
<dbReference type="SUPFAM" id="SSF53756">
    <property type="entry name" value="UDP-Glycosyltransferase/glycogen phosphorylase"/>
    <property type="match status" value="1"/>
</dbReference>
<evidence type="ECO:0000259" key="4">
    <source>
        <dbReference type="Pfam" id="PF13439"/>
    </source>
</evidence>
<accession>A0AAC9FBX2</accession>
<evidence type="ECO:0000256" key="2">
    <source>
        <dbReference type="ARBA" id="ARBA00022679"/>
    </source>
</evidence>
<feature type="domain" description="Glycosyltransferase subfamily 4-like N-terminal" evidence="4">
    <location>
        <begin position="93"/>
        <end position="230"/>
    </location>
</feature>
<dbReference type="GO" id="GO:0016757">
    <property type="term" value="F:glycosyltransferase activity"/>
    <property type="evidence" value="ECO:0007669"/>
    <property type="project" value="UniProtKB-KW"/>
</dbReference>
<feature type="compositionally biased region" description="Low complexity" evidence="3">
    <location>
        <begin position="58"/>
        <end position="75"/>
    </location>
</feature>
<gene>
    <name evidence="6" type="ORF">A8L58_03140</name>
    <name evidence="5" type="ORF">AXH35_01675</name>
</gene>